<proteinExistence type="predicted"/>
<dbReference type="AlphaFoldDB" id="A0AAV2L3I8"/>
<feature type="region of interest" description="Disordered" evidence="1">
    <location>
        <begin position="81"/>
        <end position="113"/>
    </location>
</feature>
<evidence type="ECO:0000313" key="3">
    <source>
        <dbReference type="Proteomes" id="UP001497482"/>
    </source>
</evidence>
<dbReference type="PANTHER" id="PTHR14330:SF2">
    <property type="entry name" value="A-KINASE-INTERACTING PROTEIN 1"/>
    <property type="match status" value="1"/>
</dbReference>
<evidence type="ECO:0000256" key="1">
    <source>
        <dbReference type="SAM" id="MobiDB-lite"/>
    </source>
</evidence>
<dbReference type="PANTHER" id="PTHR14330">
    <property type="entry name" value="A-KINASE-INTERACTING PROTEIN 1"/>
    <property type="match status" value="1"/>
</dbReference>
<dbReference type="Proteomes" id="UP001497482">
    <property type="component" value="Chromosome 20"/>
</dbReference>
<gene>
    <name evidence="2" type="ORF">KC01_LOCUS23764</name>
</gene>
<dbReference type="InterPro" id="IPR033214">
    <property type="entry name" value="AKIP1"/>
</dbReference>
<dbReference type="GO" id="GO:1901222">
    <property type="term" value="P:regulation of non-canonical NF-kappaB signal transduction"/>
    <property type="evidence" value="ECO:0007669"/>
    <property type="project" value="InterPro"/>
</dbReference>
<evidence type="ECO:0000313" key="2">
    <source>
        <dbReference type="EMBL" id="CAL1594840.1"/>
    </source>
</evidence>
<organism evidence="2 3">
    <name type="scientific">Knipowitschia caucasica</name>
    <name type="common">Caucasian dwarf goby</name>
    <name type="synonym">Pomatoschistus caucasicus</name>
    <dbReference type="NCBI Taxonomy" id="637954"/>
    <lineage>
        <taxon>Eukaryota</taxon>
        <taxon>Metazoa</taxon>
        <taxon>Chordata</taxon>
        <taxon>Craniata</taxon>
        <taxon>Vertebrata</taxon>
        <taxon>Euteleostomi</taxon>
        <taxon>Actinopterygii</taxon>
        <taxon>Neopterygii</taxon>
        <taxon>Teleostei</taxon>
        <taxon>Neoteleostei</taxon>
        <taxon>Acanthomorphata</taxon>
        <taxon>Gobiaria</taxon>
        <taxon>Gobiiformes</taxon>
        <taxon>Gobioidei</taxon>
        <taxon>Gobiidae</taxon>
        <taxon>Gobiinae</taxon>
        <taxon>Knipowitschia</taxon>
    </lineage>
</organism>
<feature type="compositionally biased region" description="Pro residues" evidence="1">
    <location>
        <begin position="85"/>
        <end position="108"/>
    </location>
</feature>
<reference evidence="2 3" key="1">
    <citation type="submission" date="2024-04" db="EMBL/GenBank/DDBJ databases">
        <authorList>
            <person name="Waldvogel A.-M."/>
            <person name="Schoenle A."/>
        </authorList>
    </citation>
    <scope>NUCLEOTIDE SEQUENCE [LARGE SCALE GENOMIC DNA]</scope>
</reference>
<dbReference type="GO" id="GO:0005654">
    <property type="term" value="C:nucleoplasm"/>
    <property type="evidence" value="ECO:0007669"/>
    <property type="project" value="TreeGrafter"/>
</dbReference>
<sequence length="156" mass="17114">MADSLDASLRRSLVLALDVLERASERRVDWSQTSLQAAALTEVFASFSELMSQTTTLCQSFHMSLSALSHSEQSHVCRFHSSMAPPTPPLTTPTSPMAPLPSHQPSPPSLTDAPDFQVLVRPGLYSITASHHRSPRQHSRQVSLSHGESALLRFEL</sequence>
<protein>
    <submittedName>
        <fullName evidence="2">Uncharacterized protein</fullName>
    </submittedName>
</protein>
<accession>A0AAV2L3I8</accession>
<dbReference type="EMBL" id="OZ035842">
    <property type="protein sequence ID" value="CAL1594840.1"/>
    <property type="molecule type" value="Genomic_DNA"/>
</dbReference>
<keyword evidence="3" id="KW-1185">Reference proteome</keyword>
<name>A0AAV2L3I8_KNICA</name>